<dbReference type="Proteomes" id="UP001194696">
    <property type="component" value="Unassembled WGS sequence"/>
</dbReference>
<evidence type="ECO:0000256" key="1">
    <source>
        <dbReference type="SAM" id="Coils"/>
    </source>
</evidence>
<evidence type="ECO:0000313" key="3">
    <source>
        <dbReference type="EMBL" id="KAG0281691.1"/>
    </source>
</evidence>
<proteinExistence type="predicted"/>
<evidence type="ECO:0000313" key="4">
    <source>
        <dbReference type="Proteomes" id="UP001194696"/>
    </source>
</evidence>
<feature type="coiled-coil region" evidence="1">
    <location>
        <begin position="15"/>
        <end position="53"/>
    </location>
</feature>
<organism evidence="3 4">
    <name type="scientific">Linnemannia gamsii</name>
    <dbReference type="NCBI Taxonomy" id="64522"/>
    <lineage>
        <taxon>Eukaryota</taxon>
        <taxon>Fungi</taxon>
        <taxon>Fungi incertae sedis</taxon>
        <taxon>Mucoromycota</taxon>
        <taxon>Mortierellomycotina</taxon>
        <taxon>Mortierellomycetes</taxon>
        <taxon>Mortierellales</taxon>
        <taxon>Mortierellaceae</taxon>
        <taxon>Linnemannia</taxon>
    </lineage>
</organism>
<protein>
    <submittedName>
        <fullName evidence="3">Uncharacterized protein</fullName>
    </submittedName>
</protein>
<keyword evidence="1" id="KW-0175">Coiled coil</keyword>
<feature type="non-terminal residue" evidence="3">
    <location>
        <position position="1"/>
    </location>
</feature>
<feature type="region of interest" description="Disordered" evidence="2">
    <location>
        <begin position="101"/>
        <end position="148"/>
    </location>
</feature>
<reference evidence="3 4" key="1">
    <citation type="journal article" date="2020" name="Fungal Divers.">
        <title>Resolving the Mortierellaceae phylogeny through synthesis of multi-gene phylogenetics and phylogenomics.</title>
        <authorList>
            <person name="Vandepol N."/>
            <person name="Liber J."/>
            <person name="Desiro A."/>
            <person name="Na H."/>
            <person name="Kennedy M."/>
            <person name="Barry K."/>
            <person name="Grigoriev I.V."/>
            <person name="Miller A.N."/>
            <person name="O'Donnell K."/>
            <person name="Stajich J.E."/>
            <person name="Bonito G."/>
        </authorList>
    </citation>
    <scope>NUCLEOTIDE SEQUENCE [LARGE SCALE GENOMIC DNA]</scope>
    <source>
        <strain evidence="3 4">AD045</strain>
    </source>
</reference>
<evidence type="ECO:0000256" key="2">
    <source>
        <dbReference type="SAM" id="MobiDB-lite"/>
    </source>
</evidence>
<comment type="caution">
    <text evidence="3">The sequence shown here is derived from an EMBL/GenBank/DDBJ whole genome shotgun (WGS) entry which is preliminary data.</text>
</comment>
<accession>A0ABQ7JN63</accession>
<name>A0ABQ7JN63_9FUNG</name>
<feature type="compositionally biased region" description="Basic and acidic residues" evidence="2">
    <location>
        <begin position="101"/>
        <end position="121"/>
    </location>
</feature>
<gene>
    <name evidence="3" type="ORF">BGZ96_001049</name>
</gene>
<dbReference type="EMBL" id="JAAAIM010001163">
    <property type="protein sequence ID" value="KAG0281691.1"/>
    <property type="molecule type" value="Genomic_DNA"/>
</dbReference>
<sequence length="148" mass="16841">KENATALKAIIKSHKTSLKSEIKQYENDCKQTVKEAEDEYKRVKKLAEEAMLRQTLNAVNREIEVIMTTDEYKGSDEKTKAKFAQFQSWVGCAGHKCLGAEREKEEKEAKEAKEKDQDEQQHPPLYQDEDSALGSTSYPAEKEVLLSA</sequence>
<keyword evidence="4" id="KW-1185">Reference proteome</keyword>